<dbReference type="AlphaFoldDB" id="A0A9P5MT87"/>
<reference evidence="2" key="1">
    <citation type="submission" date="2019-10" db="EMBL/GenBank/DDBJ databases">
        <authorList>
            <consortium name="DOE Joint Genome Institute"/>
            <person name="Kuo A."/>
            <person name="Miyauchi S."/>
            <person name="Kiss E."/>
            <person name="Drula E."/>
            <person name="Kohler A."/>
            <person name="Sanchez-Garcia M."/>
            <person name="Andreopoulos B."/>
            <person name="Barry K.W."/>
            <person name="Bonito G."/>
            <person name="Buee M."/>
            <person name="Carver A."/>
            <person name="Chen C."/>
            <person name="Cichocki N."/>
            <person name="Clum A."/>
            <person name="Culley D."/>
            <person name="Crous P.W."/>
            <person name="Fauchery L."/>
            <person name="Girlanda M."/>
            <person name="Hayes R."/>
            <person name="Keri Z."/>
            <person name="LaButti K."/>
            <person name="Lipzen A."/>
            <person name="Lombard V."/>
            <person name="Magnuson J."/>
            <person name="Maillard F."/>
            <person name="Morin E."/>
            <person name="Murat C."/>
            <person name="Nolan M."/>
            <person name="Ohm R."/>
            <person name="Pangilinan J."/>
            <person name="Pereira M."/>
            <person name="Perotto S."/>
            <person name="Peter M."/>
            <person name="Riley R."/>
            <person name="Sitrit Y."/>
            <person name="Stielow B."/>
            <person name="Szollosi G."/>
            <person name="Zifcakova L."/>
            <person name="Stursova M."/>
            <person name="Spatafora J.W."/>
            <person name="Tedersoo L."/>
            <person name="Vaario L.-M."/>
            <person name="Yamada A."/>
            <person name="Yan M."/>
            <person name="Wang P."/>
            <person name="Xu J."/>
            <person name="Bruns T."/>
            <person name="Baldrian P."/>
            <person name="Vilgalys R."/>
            <person name="Henrissat B."/>
            <person name="Grigoriev I.V."/>
            <person name="Hibbett D."/>
            <person name="Nagy L.G."/>
            <person name="Martin F.M."/>
        </authorList>
    </citation>
    <scope>NUCLEOTIDE SEQUENCE</scope>
    <source>
        <strain evidence="2">Prilba</strain>
    </source>
</reference>
<evidence type="ECO:0000313" key="2">
    <source>
        <dbReference type="EMBL" id="KAF8478078.1"/>
    </source>
</evidence>
<gene>
    <name evidence="2" type="ORF">DFH94DRAFT_80051</name>
</gene>
<dbReference type="Proteomes" id="UP000759537">
    <property type="component" value="Unassembled WGS sequence"/>
</dbReference>
<proteinExistence type="predicted"/>
<keyword evidence="1" id="KW-0812">Transmembrane</keyword>
<accession>A0A9P5MT87</accession>
<comment type="caution">
    <text evidence="2">The sequence shown here is derived from an EMBL/GenBank/DDBJ whole genome shotgun (WGS) entry which is preliminary data.</text>
</comment>
<keyword evidence="1" id="KW-1133">Transmembrane helix</keyword>
<organism evidence="2 3">
    <name type="scientific">Russula ochroleuca</name>
    <dbReference type="NCBI Taxonomy" id="152965"/>
    <lineage>
        <taxon>Eukaryota</taxon>
        <taxon>Fungi</taxon>
        <taxon>Dikarya</taxon>
        <taxon>Basidiomycota</taxon>
        <taxon>Agaricomycotina</taxon>
        <taxon>Agaricomycetes</taxon>
        <taxon>Russulales</taxon>
        <taxon>Russulaceae</taxon>
        <taxon>Russula</taxon>
    </lineage>
</organism>
<protein>
    <submittedName>
        <fullName evidence="2">Uncharacterized protein</fullName>
    </submittedName>
</protein>
<keyword evidence="3" id="KW-1185">Reference proteome</keyword>
<evidence type="ECO:0000256" key="1">
    <source>
        <dbReference type="SAM" id="Phobius"/>
    </source>
</evidence>
<keyword evidence="1" id="KW-0472">Membrane</keyword>
<evidence type="ECO:0000313" key="3">
    <source>
        <dbReference type="Proteomes" id="UP000759537"/>
    </source>
</evidence>
<dbReference type="EMBL" id="WHVB01000012">
    <property type="protein sequence ID" value="KAF8478078.1"/>
    <property type="molecule type" value="Genomic_DNA"/>
</dbReference>
<dbReference type="OrthoDB" id="3232725at2759"/>
<sequence length="295" mass="32850">MTAIATAISLVLTTLRLAGLVFLLVITILHLVVALAFSLIITTLRVNLMATTPASGAKHKAPEVSIPQAQAAQPIIPSVEELVQDQTFYIKLCEEQSAVFRQNVEEFTRQYNLYTQSAEVAKPGQNWKPAPCDRDAFITEMKRRCLEVPKSIADRVKIYHAAHAILACTVLVDMTQHTQATQLEILAKTSEKCQMPLPTTPSHNPLMQSIAHPSKHLLTAEDLTLFIGDPTTLPDKQFLLEEDEGQDSLYQVTEVRFLKRSWEYLVQFEGCSDCVTVSGKEMLELLERSSLVDAT</sequence>
<feature type="transmembrane region" description="Helical" evidence="1">
    <location>
        <begin position="20"/>
        <end position="41"/>
    </location>
</feature>
<name>A0A9P5MT87_9AGAM</name>
<reference evidence="2" key="2">
    <citation type="journal article" date="2020" name="Nat. Commun.">
        <title>Large-scale genome sequencing of mycorrhizal fungi provides insights into the early evolution of symbiotic traits.</title>
        <authorList>
            <person name="Miyauchi S."/>
            <person name="Kiss E."/>
            <person name="Kuo A."/>
            <person name="Drula E."/>
            <person name="Kohler A."/>
            <person name="Sanchez-Garcia M."/>
            <person name="Morin E."/>
            <person name="Andreopoulos B."/>
            <person name="Barry K.W."/>
            <person name="Bonito G."/>
            <person name="Buee M."/>
            <person name="Carver A."/>
            <person name="Chen C."/>
            <person name="Cichocki N."/>
            <person name="Clum A."/>
            <person name="Culley D."/>
            <person name="Crous P.W."/>
            <person name="Fauchery L."/>
            <person name="Girlanda M."/>
            <person name="Hayes R.D."/>
            <person name="Keri Z."/>
            <person name="LaButti K."/>
            <person name="Lipzen A."/>
            <person name="Lombard V."/>
            <person name="Magnuson J."/>
            <person name="Maillard F."/>
            <person name="Murat C."/>
            <person name="Nolan M."/>
            <person name="Ohm R.A."/>
            <person name="Pangilinan J."/>
            <person name="Pereira M.F."/>
            <person name="Perotto S."/>
            <person name="Peter M."/>
            <person name="Pfister S."/>
            <person name="Riley R."/>
            <person name="Sitrit Y."/>
            <person name="Stielow J.B."/>
            <person name="Szollosi G."/>
            <person name="Zifcakova L."/>
            <person name="Stursova M."/>
            <person name="Spatafora J.W."/>
            <person name="Tedersoo L."/>
            <person name="Vaario L.M."/>
            <person name="Yamada A."/>
            <person name="Yan M."/>
            <person name="Wang P."/>
            <person name="Xu J."/>
            <person name="Bruns T."/>
            <person name="Baldrian P."/>
            <person name="Vilgalys R."/>
            <person name="Dunand C."/>
            <person name="Henrissat B."/>
            <person name="Grigoriev I.V."/>
            <person name="Hibbett D."/>
            <person name="Nagy L.G."/>
            <person name="Martin F.M."/>
        </authorList>
    </citation>
    <scope>NUCLEOTIDE SEQUENCE</scope>
    <source>
        <strain evidence="2">Prilba</strain>
    </source>
</reference>